<dbReference type="EMBL" id="JAIWYP010000007">
    <property type="protein sequence ID" value="KAH3798041.1"/>
    <property type="molecule type" value="Genomic_DNA"/>
</dbReference>
<protein>
    <submittedName>
        <fullName evidence="1">Uncharacterized protein</fullName>
    </submittedName>
</protein>
<proteinExistence type="predicted"/>
<name>A0A9D4FJW8_DREPO</name>
<evidence type="ECO:0000313" key="1">
    <source>
        <dbReference type="EMBL" id="KAH3798041.1"/>
    </source>
</evidence>
<accession>A0A9D4FJW8</accession>
<dbReference type="Proteomes" id="UP000828390">
    <property type="component" value="Unassembled WGS sequence"/>
</dbReference>
<comment type="caution">
    <text evidence="1">The sequence shown here is derived from an EMBL/GenBank/DDBJ whole genome shotgun (WGS) entry which is preliminary data.</text>
</comment>
<gene>
    <name evidence="1" type="ORF">DPMN_151631</name>
</gene>
<reference evidence="1" key="2">
    <citation type="submission" date="2020-11" db="EMBL/GenBank/DDBJ databases">
        <authorList>
            <person name="McCartney M.A."/>
            <person name="Auch B."/>
            <person name="Kono T."/>
            <person name="Mallez S."/>
            <person name="Becker A."/>
            <person name="Gohl D.M."/>
            <person name="Silverstein K.A.T."/>
            <person name="Koren S."/>
            <person name="Bechman K.B."/>
            <person name="Herman A."/>
            <person name="Abrahante J.E."/>
            <person name="Garbe J."/>
        </authorList>
    </citation>
    <scope>NUCLEOTIDE SEQUENCE</scope>
    <source>
        <strain evidence="1">Duluth1</strain>
        <tissue evidence="1">Whole animal</tissue>
    </source>
</reference>
<organism evidence="1 2">
    <name type="scientific">Dreissena polymorpha</name>
    <name type="common">Zebra mussel</name>
    <name type="synonym">Mytilus polymorpha</name>
    <dbReference type="NCBI Taxonomy" id="45954"/>
    <lineage>
        <taxon>Eukaryota</taxon>
        <taxon>Metazoa</taxon>
        <taxon>Spiralia</taxon>
        <taxon>Lophotrochozoa</taxon>
        <taxon>Mollusca</taxon>
        <taxon>Bivalvia</taxon>
        <taxon>Autobranchia</taxon>
        <taxon>Heteroconchia</taxon>
        <taxon>Euheterodonta</taxon>
        <taxon>Imparidentia</taxon>
        <taxon>Neoheterodontei</taxon>
        <taxon>Myida</taxon>
        <taxon>Dreissenoidea</taxon>
        <taxon>Dreissenidae</taxon>
        <taxon>Dreissena</taxon>
    </lineage>
</organism>
<evidence type="ECO:0000313" key="2">
    <source>
        <dbReference type="Proteomes" id="UP000828390"/>
    </source>
</evidence>
<dbReference type="AlphaFoldDB" id="A0A9D4FJW8"/>
<sequence>MFPGFHNLISTGIPIDVARAFLTVQIQKTETSPQFVVQTEDKKTVVRGPQPLLHTAYDILQKHLYLWNINFR</sequence>
<keyword evidence="2" id="KW-1185">Reference proteome</keyword>
<reference evidence="1" key="1">
    <citation type="journal article" date="2019" name="bioRxiv">
        <title>The Genome of the Zebra Mussel, Dreissena polymorpha: A Resource for Invasive Species Research.</title>
        <authorList>
            <person name="McCartney M.A."/>
            <person name="Auch B."/>
            <person name="Kono T."/>
            <person name="Mallez S."/>
            <person name="Zhang Y."/>
            <person name="Obille A."/>
            <person name="Becker A."/>
            <person name="Abrahante J.E."/>
            <person name="Garbe J."/>
            <person name="Badalamenti J.P."/>
            <person name="Herman A."/>
            <person name="Mangelson H."/>
            <person name="Liachko I."/>
            <person name="Sullivan S."/>
            <person name="Sone E.D."/>
            <person name="Koren S."/>
            <person name="Silverstein K.A.T."/>
            <person name="Beckman K.B."/>
            <person name="Gohl D.M."/>
        </authorList>
    </citation>
    <scope>NUCLEOTIDE SEQUENCE</scope>
    <source>
        <strain evidence="1">Duluth1</strain>
        <tissue evidence="1">Whole animal</tissue>
    </source>
</reference>